<evidence type="ECO:0000313" key="1">
    <source>
        <dbReference type="EMBL" id="EGG02027.1"/>
    </source>
</evidence>
<reference evidence="2" key="1">
    <citation type="journal article" date="2011" name="Proc. Natl. Acad. Sci. U.S.A.">
        <title>Obligate biotrophy features unraveled by the genomic analysis of rust fungi.</title>
        <authorList>
            <person name="Duplessis S."/>
            <person name="Cuomo C.A."/>
            <person name="Lin Y.-C."/>
            <person name="Aerts A."/>
            <person name="Tisserant E."/>
            <person name="Veneault-Fourrey C."/>
            <person name="Joly D.L."/>
            <person name="Hacquard S."/>
            <person name="Amselem J."/>
            <person name="Cantarel B.L."/>
            <person name="Chiu R."/>
            <person name="Coutinho P.M."/>
            <person name="Feau N."/>
            <person name="Field M."/>
            <person name="Frey P."/>
            <person name="Gelhaye E."/>
            <person name="Goldberg J."/>
            <person name="Grabherr M.G."/>
            <person name="Kodira C.D."/>
            <person name="Kohler A."/>
            <person name="Kuees U."/>
            <person name="Lindquist E.A."/>
            <person name="Lucas S.M."/>
            <person name="Mago R."/>
            <person name="Mauceli E."/>
            <person name="Morin E."/>
            <person name="Murat C."/>
            <person name="Pangilinan J.L."/>
            <person name="Park R."/>
            <person name="Pearson M."/>
            <person name="Quesneville H."/>
            <person name="Rouhier N."/>
            <person name="Sakthikumar S."/>
            <person name="Salamov A.A."/>
            <person name="Schmutz J."/>
            <person name="Selles B."/>
            <person name="Shapiro H."/>
            <person name="Tanguay P."/>
            <person name="Tuskan G.A."/>
            <person name="Henrissat B."/>
            <person name="Van de Peer Y."/>
            <person name="Rouze P."/>
            <person name="Ellis J.G."/>
            <person name="Dodds P.N."/>
            <person name="Schein J.E."/>
            <person name="Zhong S."/>
            <person name="Hamelin R.C."/>
            <person name="Grigoriev I.V."/>
            <person name="Szabo L.J."/>
            <person name="Martin F."/>
        </authorList>
    </citation>
    <scope>NUCLEOTIDE SEQUENCE [LARGE SCALE GENOMIC DNA]</scope>
    <source>
        <strain evidence="2">98AG31 / pathotype 3-4-7</strain>
    </source>
</reference>
<sequence>MVAGRLSNVVMQFNHTPPNYVHALSSAPSFGPEEAQTTTTSTIDTTADRITMFNSYGLLHLRSGQYRLAAENLDLFVKMYNFLNAEEISAIATAQMEARETLRRNTSLLGQAHQAIEQIQLLLREPKFSSEARLDLDVQLKIAIDVGFLAALENYHNLNGQCSGSTKWTNSSIDLSLTLKNNCSLYQRPGEINQLI</sequence>
<keyword evidence="2" id="KW-1185">Reference proteome</keyword>
<accession>F4RZM0</accession>
<dbReference type="KEGG" id="mlr:MELLADRAFT_91597"/>
<dbReference type="HOGENOM" id="CLU_1390516_0_0_1"/>
<dbReference type="AlphaFoldDB" id="F4RZM0"/>
<evidence type="ECO:0000313" key="2">
    <source>
        <dbReference type="Proteomes" id="UP000001072"/>
    </source>
</evidence>
<gene>
    <name evidence="1" type="ORF">MELLADRAFT_91597</name>
</gene>
<name>F4RZM0_MELLP</name>
<dbReference type="InParanoid" id="F4RZM0"/>
<dbReference type="VEuPathDB" id="FungiDB:MELLADRAFT_91597"/>
<organism evidence="2">
    <name type="scientific">Melampsora larici-populina (strain 98AG31 / pathotype 3-4-7)</name>
    <name type="common">Poplar leaf rust fungus</name>
    <dbReference type="NCBI Taxonomy" id="747676"/>
    <lineage>
        <taxon>Eukaryota</taxon>
        <taxon>Fungi</taxon>
        <taxon>Dikarya</taxon>
        <taxon>Basidiomycota</taxon>
        <taxon>Pucciniomycotina</taxon>
        <taxon>Pucciniomycetes</taxon>
        <taxon>Pucciniales</taxon>
        <taxon>Melampsoraceae</taxon>
        <taxon>Melampsora</taxon>
    </lineage>
</organism>
<dbReference type="EMBL" id="GL883133">
    <property type="protein sequence ID" value="EGG02027.1"/>
    <property type="molecule type" value="Genomic_DNA"/>
</dbReference>
<protein>
    <submittedName>
        <fullName evidence="1">Uncharacterized protein</fullName>
    </submittedName>
</protein>
<dbReference type="Proteomes" id="UP000001072">
    <property type="component" value="Unassembled WGS sequence"/>
</dbReference>
<dbReference type="RefSeq" id="XP_007414564.1">
    <property type="nucleotide sequence ID" value="XM_007414502.1"/>
</dbReference>
<dbReference type="GeneID" id="18935968"/>
<proteinExistence type="predicted"/>